<keyword evidence="2" id="KW-1133">Transmembrane helix</keyword>
<keyword evidence="2" id="KW-0812">Transmembrane</keyword>
<proteinExistence type="predicted"/>
<keyword evidence="2" id="KW-0472">Membrane</keyword>
<dbReference type="Pfam" id="PF05553">
    <property type="entry name" value="DUF761"/>
    <property type="match status" value="1"/>
</dbReference>
<gene>
    <name evidence="5" type="primary">LOC103722242</name>
</gene>
<sequence length="287" mass="31760">MAVLRRNPPKSGFQTAIWAAKLALLLAGILSIAAFARIAVPYAAALLASAVPRAWTALRTWLVPPYLFITVHLIIIVIWKLSDHKHHHHPHPWPADDISMDAPRPLKPKDLGAAPPVMPHIRKPSPEIWREISPDPLESEAATPALAKEPADPSPPSDASCLTTESDEQSTASSRLDIKKSIAPAPEIVEPMEEEAPAPVLEIEDTDSMDATWNAIMERSRSSRSEAAAGRGIRLPEVIRAAPPAAADPDEMNRRFEDFIKKKKDEIRLQRHESDQRQLEMVNRALH</sequence>
<feature type="transmembrane region" description="Helical" evidence="2">
    <location>
        <begin position="60"/>
        <end position="79"/>
    </location>
</feature>
<dbReference type="RefSeq" id="XP_017702391.2">
    <property type="nucleotide sequence ID" value="XM_017846902.3"/>
</dbReference>
<reference evidence="5" key="2">
    <citation type="submission" date="2025-08" db="UniProtKB">
        <authorList>
            <consortium name="RefSeq"/>
        </authorList>
    </citation>
    <scope>IDENTIFICATION</scope>
    <source>
        <tissue evidence="5">Young leaves</tissue>
    </source>
</reference>
<dbReference type="Proteomes" id="UP000228380">
    <property type="component" value="Chromosome 18"/>
</dbReference>
<dbReference type="InterPro" id="IPR008480">
    <property type="entry name" value="DUF761_pln"/>
</dbReference>
<feature type="compositionally biased region" description="Basic and acidic residues" evidence="1">
    <location>
        <begin position="267"/>
        <end position="278"/>
    </location>
</feature>
<dbReference type="AlphaFoldDB" id="A0A8B7MX85"/>
<dbReference type="Pfam" id="PF14364">
    <property type="entry name" value="DUF4408"/>
    <property type="match status" value="1"/>
</dbReference>
<name>A0A8B7MX85_PHODC</name>
<feature type="compositionally biased region" description="Polar residues" evidence="1">
    <location>
        <begin position="161"/>
        <end position="174"/>
    </location>
</feature>
<accession>A0A8B7MX85</accession>
<evidence type="ECO:0000256" key="1">
    <source>
        <dbReference type="SAM" id="MobiDB-lite"/>
    </source>
</evidence>
<reference evidence="4" key="1">
    <citation type="journal article" date="2019" name="Nat. Commun.">
        <title>Genome-wide association mapping of date palm fruit traits.</title>
        <authorList>
            <person name="Hazzouri K.M."/>
            <person name="Gros-Balthazard M."/>
            <person name="Flowers J.M."/>
            <person name="Copetti D."/>
            <person name="Lemansour A."/>
            <person name="Lebrun M."/>
            <person name="Masmoudi K."/>
            <person name="Ferrand S."/>
            <person name="Dhar M.I."/>
            <person name="Fresquez Z.A."/>
            <person name="Rosas U."/>
            <person name="Zhang J."/>
            <person name="Talag J."/>
            <person name="Lee S."/>
            <person name="Kudrna D."/>
            <person name="Powell R.F."/>
            <person name="Leitch I.J."/>
            <person name="Krueger R.R."/>
            <person name="Wing R.A."/>
            <person name="Amiri K.M.A."/>
            <person name="Purugganan M.D."/>
        </authorList>
    </citation>
    <scope>NUCLEOTIDE SEQUENCE [LARGE SCALE GENOMIC DNA]</scope>
    <source>
        <strain evidence="4">cv. Khalas</strain>
    </source>
</reference>
<keyword evidence="4" id="KW-1185">Reference proteome</keyword>
<dbReference type="PANTHER" id="PTHR33098">
    <property type="entry name" value="COTTON FIBER (DUF761)"/>
    <property type="match status" value="1"/>
</dbReference>
<dbReference type="OrthoDB" id="776862at2759"/>
<organism evidence="4 5">
    <name type="scientific">Phoenix dactylifera</name>
    <name type="common">Date palm</name>
    <dbReference type="NCBI Taxonomy" id="42345"/>
    <lineage>
        <taxon>Eukaryota</taxon>
        <taxon>Viridiplantae</taxon>
        <taxon>Streptophyta</taxon>
        <taxon>Embryophyta</taxon>
        <taxon>Tracheophyta</taxon>
        <taxon>Spermatophyta</taxon>
        <taxon>Magnoliopsida</taxon>
        <taxon>Liliopsida</taxon>
        <taxon>Arecaceae</taxon>
        <taxon>Coryphoideae</taxon>
        <taxon>Phoeniceae</taxon>
        <taxon>Phoenix</taxon>
    </lineage>
</organism>
<feature type="region of interest" description="Disordered" evidence="1">
    <location>
        <begin position="90"/>
        <end position="125"/>
    </location>
</feature>
<feature type="compositionally biased region" description="Acidic residues" evidence="1">
    <location>
        <begin position="190"/>
        <end position="205"/>
    </location>
</feature>
<dbReference type="InterPro" id="IPR025520">
    <property type="entry name" value="DUF4408"/>
</dbReference>
<protein>
    <submittedName>
        <fullName evidence="5">Chromosome alignment-maintaining phosphoprotein 1-like isoform X1</fullName>
    </submittedName>
</protein>
<evidence type="ECO:0000313" key="5">
    <source>
        <dbReference type="RefSeq" id="XP_017702391.2"/>
    </source>
</evidence>
<dbReference type="GeneID" id="103722242"/>
<dbReference type="KEGG" id="pda:103722242"/>
<feature type="region of interest" description="Disordered" evidence="1">
    <location>
        <begin position="141"/>
        <end position="205"/>
    </location>
</feature>
<feature type="region of interest" description="Disordered" evidence="1">
    <location>
        <begin position="267"/>
        <end position="287"/>
    </location>
</feature>
<evidence type="ECO:0000256" key="2">
    <source>
        <dbReference type="SAM" id="Phobius"/>
    </source>
</evidence>
<feature type="domain" description="DUF4408" evidence="3">
    <location>
        <begin position="52"/>
        <end position="82"/>
    </location>
</feature>
<evidence type="ECO:0000313" key="4">
    <source>
        <dbReference type="Proteomes" id="UP000228380"/>
    </source>
</evidence>
<evidence type="ECO:0000259" key="3">
    <source>
        <dbReference type="Pfam" id="PF14364"/>
    </source>
</evidence>
<dbReference type="PANTHER" id="PTHR33098:SF109">
    <property type="entry name" value="OS07G0563400 PROTEIN"/>
    <property type="match status" value="1"/>
</dbReference>